<dbReference type="KEGG" id="ehx:EMIHUDRAFT_255148"/>
<dbReference type="AlphaFoldDB" id="A0A0D3JEV1"/>
<sequence>MPRELPWLQHKESKRIVPVVGSAAQFLQPACDGPAPADRLHFAPPAALLLEHGANVNSVQHSTLGPLVPLVPFQPAGVAGVLGGAPAPFAPPPQARRRECRRDVDDFGLRDGGEERCEGAMCPGDGLRGRYTGRRAHQRRHGGAGIDFASCVRLGLCLTEGLLSTSTLRLAFGEGRELGL</sequence>
<dbReference type="Proteomes" id="UP000013827">
    <property type="component" value="Unassembled WGS sequence"/>
</dbReference>
<dbReference type="EnsemblProtists" id="EOD22036">
    <property type="protein sequence ID" value="EOD22036"/>
    <property type="gene ID" value="EMIHUDRAFT_255148"/>
</dbReference>
<reference evidence="2" key="1">
    <citation type="journal article" date="2013" name="Nature">
        <title>Pan genome of the phytoplankton Emiliania underpins its global distribution.</title>
        <authorList>
            <person name="Read B.A."/>
            <person name="Kegel J."/>
            <person name="Klute M.J."/>
            <person name="Kuo A."/>
            <person name="Lefebvre S.C."/>
            <person name="Maumus F."/>
            <person name="Mayer C."/>
            <person name="Miller J."/>
            <person name="Monier A."/>
            <person name="Salamov A."/>
            <person name="Young J."/>
            <person name="Aguilar M."/>
            <person name="Claverie J.M."/>
            <person name="Frickenhaus S."/>
            <person name="Gonzalez K."/>
            <person name="Herman E.K."/>
            <person name="Lin Y.C."/>
            <person name="Napier J."/>
            <person name="Ogata H."/>
            <person name="Sarno A.F."/>
            <person name="Shmutz J."/>
            <person name="Schroeder D."/>
            <person name="de Vargas C."/>
            <person name="Verret F."/>
            <person name="von Dassow P."/>
            <person name="Valentin K."/>
            <person name="Van de Peer Y."/>
            <person name="Wheeler G."/>
            <person name="Dacks J.B."/>
            <person name="Delwiche C.F."/>
            <person name="Dyhrman S.T."/>
            <person name="Glockner G."/>
            <person name="John U."/>
            <person name="Richards T."/>
            <person name="Worden A.Z."/>
            <person name="Zhang X."/>
            <person name="Grigoriev I.V."/>
            <person name="Allen A.E."/>
            <person name="Bidle K."/>
            <person name="Borodovsky M."/>
            <person name="Bowler C."/>
            <person name="Brownlee C."/>
            <person name="Cock J.M."/>
            <person name="Elias M."/>
            <person name="Gladyshev V.N."/>
            <person name="Groth M."/>
            <person name="Guda C."/>
            <person name="Hadaegh A."/>
            <person name="Iglesias-Rodriguez M.D."/>
            <person name="Jenkins J."/>
            <person name="Jones B.M."/>
            <person name="Lawson T."/>
            <person name="Leese F."/>
            <person name="Lindquist E."/>
            <person name="Lobanov A."/>
            <person name="Lomsadze A."/>
            <person name="Malik S.B."/>
            <person name="Marsh M.E."/>
            <person name="Mackinder L."/>
            <person name="Mock T."/>
            <person name="Mueller-Roeber B."/>
            <person name="Pagarete A."/>
            <person name="Parker M."/>
            <person name="Probert I."/>
            <person name="Quesneville H."/>
            <person name="Raines C."/>
            <person name="Rensing S.A."/>
            <person name="Riano-Pachon D.M."/>
            <person name="Richier S."/>
            <person name="Rokitta S."/>
            <person name="Shiraiwa Y."/>
            <person name="Soanes D.M."/>
            <person name="van der Giezen M."/>
            <person name="Wahlund T.M."/>
            <person name="Williams B."/>
            <person name="Wilson W."/>
            <person name="Wolfe G."/>
            <person name="Wurch L.L."/>
        </authorList>
    </citation>
    <scope>NUCLEOTIDE SEQUENCE</scope>
</reference>
<organism evidence="1 2">
    <name type="scientific">Emiliania huxleyi (strain CCMP1516)</name>
    <dbReference type="NCBI Taxonomy" id="280463"/>
    <lineage>
        <taxon>Eukaryota</taxon>
        <taxon>Haptista</taxon>
        <taxon>Haptophyta</taxon>
        <taxon>Prymnesiophyceae</taxon>
        <taxon>Isochrysidales</taxon>
        <taxon>Noelaerhabdaceae</taxon>
        <taxon>Emiliania</taxon>
    </lineage>
</organism>
<dbReference type="HOGENOM" id="CLU_1498985_0_0_1"/>
<accession>A0A0D3JEV1</accession>
<dbReference type="PaxDb" id="2903-EOD22036"/>
<evidence type="ECO:0000313" key="2">
    <source>
        <dbReference type="Proteomes" id="UP000013827"/>
    </source>
</evidence>
<dbReference type="RefSeq" id="XP_005774465.1">
    <property type="nucleotide sequence ID" value="XM_005774408.1"/>
</dbReference>
<evidence type="ECO:0000313" key="1">
    <source>
        <dbReference type="EnsemblProtists" id="EOD22036"/>
    </source>
</evidence>
<proteinExistence type="predicted"/>
<name>A0A0D3JEV1_EMIH1</name>
<reference evidence="1" key="2">
    <citation type="submission" date="2024-10" db="UniProtKB">
        <authorList>
            <consortium name="EnsemblProtists"/>
        </authorList>
    </citation>
    <scope>IDENTIFICATION</scope>
</reference>
<dbReference type="GeneID" id="17267583"/>
<protein>
    <submittedName>
        <fullName evidence="1">Uncharacterized protein</fullName>
    </submittedName>
</protein>
<keyword evidence="2" id="KW-1185">Reference proteome</keyword>